<dbReference type="SUPFAM" id="SSF89550">
    <property type="entry name" value="PHP domain-like"/>
    <property type="match status" value="1"/>
</dbReference>
<dbReference type="InterPro" id="IPR016667">
    <property type="entry name" value="Caps_polysacc_synth_CpsB/CapC"/>
</dbReference>
<keyword evidence="3" id="KW-0378">Hydrolase</keyword>
<accession>A0A927B124</accession>
<keyword evidence="6" id="KW-1185">Reference proteome</keyword>
<dbReference type="GO" id="GO:0030145">
    <property type="term" value="F:manganese ion binding"/>
    <property type="evidence" value="ECO:0007669"/>
    <property type="project" value="InterPro"/>
</dbReference>
<proteinExistence type="inferred from homology"/>
<dbReference type="PANTHER" id="PTHR39181:SF1">
    <property type="entry name" value="TYROSINE-PROTEIN PHOSPHATASE YWQE"/>
    <property type="match status" value="1"/>
</dbReference>
<dbReference type="RefSeq" id="WP_191038923.1">
    <property type="nucleotide sequence ID" value="NZ_JACXAA010000003.1"/>
</dbReference>
<evidence type="ECO:0000313" key="6">
    <source>
        <dbReference type="Proteomes" id="UP000653797"/>
    </source>
</evidence>
<dbReference type="Pfam" id="PF19567">
    <property type="entry name" value="CpsB_CapC"/>
    <property type="match status" value="1"/>
</dbReference>
<dbReference type="AlphaFoldDB" id="A0A927B124"/>
<protein>
    <recommendedName>
        <fullName evidence="2">protein-tyrosine-phosphatase</fullName>
        <ecNumber evidence="2">3.1.3.48</ecNumber>
    </recommendedName>
</protein>
<dbReference type="Proteomes" id="UP000653797">
    <property type="component" value="Unassembled WGS sequence"/>
</dbReference>
<evidence type="ECO:0000313" key="5">
    <source>
        <dbReference type="EMBL" id="MBD2753297.1"/>
    </source>
</evidence>
<sequence length="252" mass="28922">MNQAWNWLKNQLTHREPTGTATRCFWQTDVHSHLIPGIDDGVKTIDQSLTCIRQLSEWGIQKIITTPHVSHDHYPNDTVGILEGLDFLRQQVDREGIPVQIDVAAEYLLDDFFLQRLDSASLLTFGAERYLLVETGWLARPLLLDEMIFRIQTNGYTPILAHPERYPYYINDSDGMARLRDLGCLFQLNWMSLSGRYGPHVRNQAKVLLKNKWVDFIGSDVHRPEDLPALLALFSSPAFELLAQQPLRNGKL</sequence>
<comment type="catalytic activity">
    <reaction evidence="4">
        <text>O-phospho-L-tyrosyl-[protein] + H2O = L-tyrosyl-[protein] + phosphate</text>
        <dbReference type="Rhea" id="RHEA:10684"/>
        <dbReference type="Rhea" id="RHEA-COMP:10136"/>
        <dbReference type="Rhea" id="RHEA-COMP:20101"/>
        <dbReference type="ChEBI" id="CHEBI:15377"/>
        <dbReference type="ChEBI" id="CHEBI:43474"/>
        <dbReference type="ChEBI" id="CHEBI:46858"/>
        <dbReference type="ChEBI" id="CHEBI:61978"/>
        <dbReference type="EC" id="3.1.3.48"/>
    </reaction>
</comment>
<name>A0A927B124_9BACT</name>
<gene>
    <name evidence="5" type="ORF">IC230_10385</name>
</gene>
<organism evidence="5 6">
    <name type="scientific">Spirosoma validum</name>
    <dbReference type="NCBI Taxonomy" id="2771355"/>
    <lineage>
        <taxon>Bacteria</taxon>
        <taxon>Pseudomonadati</taxon>
        <taxon>Bacteroidota</taxon>
        <taxon>Cytophagia</taxon>
        <taxon>Cytophagales</taxon>
        <taxon>Cytophagaceae</taxon>
        <taxon>Spirosoma</taxon>
    </lineage>
</organism>
<dbReference type="EMBL" id="JACXAA010000003">
    <property type="protein sequence ID" value="MBD2753297.1"/>
    <property type="molecule type" value="Genomic_DNA"/>
</dbReference>
<dbReference type="GO" id="GO:0004725">
    <property type="term" value="F:protein tyrosine phosphatase activity"/>
    <property type="evidence" value="ECO:0007669"/>
    <property type="project" value="UniProtKB-EC"/>
</dbReference>
<dbReference type="EC" id="3.1.3.48" evidence="2"/>
<comment type="similarity">
    <text evidence="1">Belongs to the metallo-dependent hydrolases superfamily. CpsB/CapC family.</text>
</comment>
<dbReference type="Gene3D" id="3.20.20.140">
    <property type="entry name" value="Metal-dependent hydrolases"/>
    <property type="match status" value="1"/>
</dbReference>
<dbReference type="PANTHER" id="PTHR39181">
    <property type="entry name" value="TYROSINE-PROTEIN PHOSPHATASE YWQE"/>
    <property type="match status" value="1"/>
</dbReference>
<reference evidence="5" key="1">
    <citation type="submission" date="2020-09" db="EMBL/GenBank/DDBJ databases">
        <authorList>
            <person name="Kim M.K."/>
        </authorList>
    </citation>
    <scope>NUCLEOTIDE SEQUENCE</scope>
    <source>
        <strain evidence="5">BT704</strain>
    </source>
</reference>
<evidence type="ECO:0000256" key="1">
    <source>
        <dbReference type="ARBA" id="ARBA00005750"/>
    </source>
</evidence>
<evidence type="ECO:0000256" key="2">
    <source>
        <dbReference type="ARBA" id="ARBA00013064"/>
    </source>
</evidence>
<evidence type="ECO:0000256" key="3">
    <source>
        <dbReference type="ARBA" id="ARBA00022801"/>
    </source>
</evidence>
<comment type="caution">
    <text evidence="5">The sequence shown here is derived from an EMBL/GenBank/DDBJ whole genome shotgun (WGS) entry which is preliminary data.</text>
</comment>
<evidence type="ECO:0000256" key="4">
    <source>
        <dbReference type="ARBA" id="ARBA00051722"/>
    </source>
</evidence>
<dbReference type="InterPro" id="IPR016195">
    <property type="entry name" value="Pol/histidinol_Pase-like"/>
</dbReference>